<reference evidence="1" key="1">
    <citation type="submission" date="2014-07" db="EMBL/GenBank/DDBJ databases">
        <authorList>
            <person name="Hornung V.Bastian."/>
        </authorList>
    </citation>
    <scope>NUCLEOTIDE SEQUENCE</scope>
    <source>
        <strain evidence="1">PCE-S</strain>
    </source>
</reference>
<proteinExistence type="predicted"/>
<evidence type="ECO:0000313" key="1">
    <source>
        <dbReference type="EMBL" id="CDX01281.1"/>
    </source>
</evidence>
<accession>A0A098B091</accession>
<gene>
    <name evidence="1" type="ORF">DPCES_1394</name>
</gene>
<protein>
    <submittedName>
        <fullName evidence="1">Uncharacterized protein</fullName>
    </submittedName>
</protein>
<dbReference type="PATRIC" id="fig|49338.4.peg.1503"/>
<dbReference type="EMBL" id="LK996017">
    <property type="protein sequence ID" value="CDX01281.1"/>
    <property type="molecule type" value="Genomic_DNA"/>
</dbReference>
<name>A0A098B091_DESHA</name>
<dbReference type="AlphaFoldDB" id="A0A098B091"/>
<organism evidence="1">
    <name type="scientific">Desulfitobacterium hafniense</name>
    <name type="common">Desulfitobacterium frappieri</name>
    <dbReference type="NCBI Taxonomy" id="49338"/>
    <lineage>
        <taxon>Bacteria</taxon>
        <taxon>Bacillati</taxon>
        <taxon>Bacillota</taxon>
        <taxon>Clostridia</taxon>
        <taxon>Eubacteriales</taxon>
        <taxon>Desulfitobacteriaceae</taxon>
        <taxon>Desulfitobacterium</taxon>
    </lineage>
</organism>
<sequence length="70" mass="7820">MSSEFTCRYCGKAKPWDDRNYDVGLRLAEMASLDALGHAEMVTPYLICNQCADELIAESEEAEQCEPTAQ</sequence>